<dbReference type="InterPro" id="IPR020845">
    <property type="entry name" value="AMP-binding_CS"/>
</dbReference>
<feature type="compositionally biased region" description="Basic and acidic residues" evidence="3">
    <location>
        <begin position="663"/>
        <end position="685"/>
    </location>
</feature>
<dbReference type="PROSITE" id="PS00455">
    <property type="entry name" value="AMP_BINDING"/>
    <property type="match status" value="1"/>
</dbReference>
<sequence length="727" mass="79722">MKVFSTPAEVIVDPSLNLTSIVERHRADSSNPVLYRRQMSPGNWQPVRAQQFHQMVTDLAKGMIAAGIRPGDRVGIMSRTRFEWTVIDFAIWYAGAVSVPVYETNAAAQAAWALSHSEAVAIFVEDEKLLNRVAEAEEYAASTSEPCQLKHRWVIENGDLDTLSARASEVSAEQLEQVRSAAGCDDIATIVYTSGTTGRPKGCALTHGHFLNLSANTKFAESEIANSRNSSILFLPLAHVLARLIQVLALDAGLVIGHSPNIKNLAADLDSFKPTMLLVVPRVFEKVYEGAMAKAAKGGKFNKSLFERSTDIAVRWSQAKVEGRVPLKLAAQYALYDKLVYSKLRAALGGELRYAVSGGGPLGERLAHFFHAVGVQVVEGYGLTETCAPIAAGRINPYQIGMIGPLIPGSEGYIAEDGELLVRGVGVISSYYKNPEEDAQAFTEDGWFRTGDLARFDERGYLKIVGRKKEIIVTAGGKNVIPGIAETHLRTSPLVSQAMLIGDEKPFIAALVTLDPDTLPEQLEHLGLPRSLSIPEAAVHPAVRAAIQKLVDEANQLVSRAEGIREFRIMNRDLTEADGYLTPSQKLRRAKILQDFSSYVDEMYGKVSDSTSDSLARLQEYAAEQSEKFAELREQAAERLHEYADHQAERLAELREQAAEKFEELREQTAEMMQKPHEEKDKDSSAEDSSTEDSSAAAPAEKPVEKTAQTENKTAQRSPQRSEGDKA</sequence>
<feature type="domain" description="AMP-dependent synthetase/ligase" evidence="4">
    <location>
        <begin position="49"/>
        <end position="432"/>
    </location>
</feature>
<dbReference type="Gene3D" id="1.20.5.1230">
    <property type="entry name" value="Apolipoprotein A-I"/>
    <property type="match status" value="1"/>
</dbReference>
<dbReference type="PATRIC" id="fig|43675.28.peg.203"/>
<evidence type="ECO:0000313" key="5">
    <source>
        <dbReference type="EMBL" id="BAS19447.1"/>
    </source>
</evidence>
<dbReference type="PANTHER" id="PTHR43272">
    <property type="entry name" value="LONG-CHAIN-FATTY-ACID--COA LIGASE"/>
    <property type="match status" value="1"/>
</dbReference>
<feature type="region of interest" description="Disordered" evidence="3">
    <location>
        <begin position="663"/>
        <end position="727"/>
    </location>
</feature>
<dbReference type="RefSeq" id="WP_060823686.1">
    <property type="nucleotide sequence ID" value="NZ_AP014938.1"/>
</dbReference>
<dbReference type="SUPFAM" id="SSF58113">
    <property type="entry name" value="Apolipoprotein A-I"/>
    <property type="match status" value="1"/>
</dbReference>
<evidence type="ECO:0000313" key="6">
    <source>
        <dbReference type="Proteomes" id="UP000066203"/>
    </source>
</evidence>
<dbReference type="Proteomes" id="UP000066203">
    <property type="component" value="Chromosome"/>
</dbReference>
<dbReference type="CDD" id="cd05907">
    <property type="entry name" value="VL_LC_FACS_like"/>
    <property type="match status" value="1"/>
</dbReference>
<dbReference type="Gene3D" id="3.40.50.12780">
    <property type="entry name" value="N-terminal domain of ligase-like"/>
    <property type="match status" value="1"/>
</dbReference>
<dbReference type="Pfam" id="PF23562">
    <property type="entry name" value="AMP-binding_C_3"/>
    <property type="match status" value="1"/>
</dbReference>
<protein>
    <submittedName>
        <fullName evidence="5">Long chain fatty acid CoA ligase</fullName>
    </submittedName>
</protein>
<gene>
    <name evidence="5" type="ORF">RM6536_0200</name>
</gene>
<evidence type="ECO:0000256" key="3">
    <source>
        <dbReference type="SAM" id="MobiDB-lite"/>
    </source>
</evidence>
<feature type="compositionally biased region" description="Polar residues" evidence="3">
    <location>
        <begin position="707"/>
        <end position="719"/>
    </location>
</feature>
<accession>A0A0K2RXX4</accession>
<keyword evidence="5" id="KW-0436">Ligase</keyword>
<evidence type="ECO:0000256" key="1">
    <source>
        <dbReference type="ARBA" id="ARBA00022741"/>
    </source>
</evidence>
<organism evidence="5">
    <name type="scientific">Rothia mucilaginosa</name>
    <dbReference type="NCBI Taxonomy" id="43675"/>
    <lineage>
        <taxon>Bacteria</taxon>
        <taxon>Bacillati</taxon>
        <taxon>Actinomycetota</taxon>
        <taxon>Actinomycetes</taxon>
        <taxon>Micrococcales</taxon>
        <taxon>Micrococcaceae</taxon>
        <taxon>Rothia</taxon>
    </lineage>
</organism>
<evidence type="ECO:0000259" key="4">
    <source>
        <dbReference type="Pfam" id="PF00501"/>
    </source>
</evidence>
<dbReference type="InterPro" id="IPR000873">
    <property type="entry name" value="AMP-dep_synth/lig_dom"/>
</dbReference>
<proteinExistence type="predicted"/>
<keyword evidence="2" id="KW-0067">ATP-binding</keyword>
<dbReference type="SUPFAM" id="SSF56801">
    <property type="entry name" value="Acetyl-CoA synthetase-like"/>
    <property type="match status" value="1"/>
</dbReference>
<evidence type="ECO:0000256" key="2">
    <source>
        <dbReference type="ARBA" id="ARBA00022840"/>
    </source>
</evidence>
<dbReference type="PANTHER" id="PTHR43272:SF33">
    <property type="entry name" value="AMP-BINDING DOMAIN-CONTAINING PROTEIN-RELATED"/>
    <property type="match status" value="1"/>
</dbReference>
<reference evidence="6" key="1">
    <citation type="submission" date="2015-08" db="EMBL/GenBank/DDBJ databases">
        <title>Complete genome sequence of Rothia mucilaginosa strain NUM-Rm6536.</title>
        <authorList>
            <person name="Nambu T."/>
        </authorList>
    </citation>
    <scope>NUCLEOTIDE SEQUENCE [LARGE SCALE GENOMIC DNA]</scope>
    <source>
        <strain evidence="6">NUM-Rm6536</strain>
    </source>
</reference>
<keyword evidence="1" id="KW-0547">Nucleotide-binding</keyword>
<dbReference type="EMBL" id="AP014938">
    <property type="protein sequence ID" value="BAS19447.1"/>
    <property type="molecule type" value="Genomic_DNA"/>
</dbReference>
<dbReference type="AlphaFoldDB" id="A0A0K2RXX4"/>
<dbReference type="InterPro" id="IPR042099">
    <property type="entry name" value="ANL_N_sf"/>
</dbReference>
<dbReference type="GO" id="GO:0004467">
    <property type="term" value="F:long-chain fatty acid-CoA ligase activity"/>
    <property type="evidence" value="ECO:0007669"/>
    <property type="project" value="TreeGrafter"/>
</dbReference>
<name>A0A0K2RXX4_9MICC</name>
<dbReference type="GO" id="GO:0016020">
    <property type="term" value="C:membrane"/>
    <property type="evidence" value="ECO:0007669"/>
    <property type="project" value="TreeGrafter"/>
</dbReference>
<dbReference type="GO" id="GO:0005524">
    <property type="term" value="F:ATP binding"/>
    <property type="evidence" value="ECO:0007669"/>
    <property type="project" value="UniProtKB-KW"/>
</dbReference>
<dbReference type="Pfam" id="PF00501">
    <property type="entry name" value="AMP-binding"/>
    <property type="match status" value="1"/>
</dbReference>